<evidence type="ECO:0000256" key="1">
    <source>
        <dbReference type="SAM" id="Coils"/>
    </source>
</evidence>
<keyword evidence="3" id="KW-1185">Reference proteome</keyword>
<dbReference type="SUPFAM" id="SSF57997">
    <property type="entry name" value="Tropomyosin"/>
    <property type="match status" value="1"/>
</dbReference>
<dbReference type="RefSeq" id="XP_007311078.1">
    <property type="nucleotide sequence ID" value="XM_007311016.1"/>
</dbReference>
<dbReference type="KEGG" id="shs:STEHIDRAFT_163314"/>
<dbReference type="Proteomes" id="UP000053927">
    <property type="component" value="Unassembled WGS sequence"/>
</dbReference>
<accession>R7RWK8</accession>
<dbReference type="EMBL" id="JH687401">
    <property type="protein sequence ID" value="EIM79756.1"/>
    <property type="molecule type" value="Genomic_DNA"/>
</dbReference>
<protein>
    <submittedName>
        <fullName evidence="2">Uncharacterized protein</fullName>
    </submittedName>
</protein>
<dbReference type="Gene3D" id="1.20.5.170">
    <property type="match status" value="1"/>
</dbReference>
<dbReference type="OrthoDB" id="10255512at2759"/>
<feature type="coiled-coil region" evidence="1">
    <location>
        <begin position="216"/>
        <end position="306"/>
    </location>
</feature>
<reference evidence="3" key="1">
    <citation type="journal article" date="2012" name="Science">
        <title>The Paleozoic origin of enzymatic lignin decomposition reconstructed from 31 fungal genomes.</title>
        <authorList>
            <person name="Floudas D."/>
            <person name="Binder M."/>
            <person name="Riley R."/>
            <person name="Barry K."/>
            <person name="Blanchette R.A."/>
            <person name="Henrissat B."/>
            <person name="Martinez A.T."/>
            <person name="Otillar R."/>
            <person name="Spatafora J.W."/>
            <person name="Yadav J.S."/>
            <person name="Aerts A."/>
            <person name="Benoit I."/>
            <person name="Boyd A."/>
            <person name="Carlson A."/>
            <person name="Copeland A."/>
            <person name="Coutinho P.M."/>
            <person name="de Vries R.P."/>
            <person name="Ferreira P."/>
            <person name="Findley K."/>
            <person name="Foster B."/>
            <person name="Gaskell J."/>
            <person name="Glotzer D."/>
            <person name="Gorecki P."/>
            <person name="Heitman J."/>
            <person name="Hesse C."/>
            <person name="Hori C."/>
            <person name="Igarashi K."/>
            <person name="Jurgens J.A."/>
            <person name="Kallen N."/>
            <person name="Kersten P."/>
            <person name="Kohler A."/>
            <person name="Kuees U."/>
            <person name="Kumar T.K.A."/>
            <person name="Kuo A."/>
            <person name="LaButti K."/>
            <person name="Larrondo L.F."/>
            <person name="Lindquist E."/>
            <person name="Ling A."/>
            <person name="Lombard V."/>
            <person name="Lucas S."/>
            <person name="Lundell T."/>
            <person name="Martin R."/>
            <person name="McLaughlin D.J."/>
            <person name="Morgenstern I."/>
            <person name="Morin E."/>
            <person name="Murat C."/>
            <person name="Nagy L.G."/>
            <person name="Nolan M."/>
            <person name="Ohm R.A."/>
            <person name="Patyshakuliyeva A."/>
            <person name="Rokas A."/>
            <person name="Ruiz-Duenas F.J."/>
            <person name="Sabat G."/>
            <person name="Salamov A."/>
            <person name="Samejima M."/>
            <person name="Schmutz J."/>
            <person name="Slot J.C."/>
            <person name="St John F."/>
            <person name="Stenlid J."/>
            <person name="Sun H."/>
            <person name="Sun S."/>
            <person name="Syed K."/>
            <person name="Tsang A."/>
            <person name="Wiebenga A."/>
            <person name="Young D."/>
            <person name="Pisabarro A."/>
            <person name="Eastwood D.C."/>
            <person name="Martin F."/>
            <person name="Cullen D."/>
            <person name="Grigoriev I.V."/>
            <person name="Hibbett D.S."/>
        </authorList>
    </citation>
    <scope>NUCLEOTIDE SEQUENCE [LARGE SCALE GENOMIC DNA]</scope>
    <source>
        <strain evidence="3">FP-91666</strain>
    </source>
</reference>
<gene>
    <name evidence="2" type="ORF">STEHIDRAFT_163314</name>
</gene>
<evidence type="ECO:0000313" key="3">
    <source>
        <dbReference type="Proteomes" id="UP000053927"/>
    </source>
</evidence>
<dbReference type="GeneID" id="18802292"/>
<name>R7RWK8_STEHR</name>
<sequence>MAMLFIPSAIMISVLVSSYLYGSVAQSLYKELHEEITCVMQRRAGRLARSYAHPMRPALTEPIPKALKPTPNKAKPYRPKEFACKINAASGAGSTSHISGGSKCPFCLHYISEFRPTKCFKFYPNDTGSPGRLRIAVEDRYDDRSYPNMSDNDRFSSSTENSFLLGHVKQCGNSHHYTKYYRPEAELQPHIPQAVQPVRPHTPSHRLSSPPRHFVMRSTELSIKDWEVKMRGLEAKTRDSEAKARDLEAKARGWEAKARGWEAQARDWEAQTQGWEAKTQDWEAKTRDLEAKTQVLEAKTQSLEARIRHRALQLAICRIDASMDLDEDLLRDAGVLDELHRHDEL</sequence>
<proteinExistence type="predicted"/>
<dbReference type="AlphaFoldDB" id="R7RWK8"/>
<evidence type="ECO:0000313" key="2">
    <source>
        <dbReference type="EMBL" id="EIM79756.1"/>
    </source>
</evidence>
<organism evidence="2 3">
    <name type="scientific">Stereum hirsutum (strain FP-91666)</name>
    <name type="common">White-rot fungus</name>
    <dbReference type="NCBI Taxonomy" id="721885"/>
    <lineage>
        <taxon>Eukaryota</taxon>
        <taxon>Fungi</taxon>
        <taxon>Dikarya</taxon>
        <taxon>Basidiomycota</taxon>
        <taxon>Agaricomycotina</taxon>
        <taxon>Agaricomycetes</taxon>
        <taxon>Russulales</taxon>
        <taxon>Stereaceae</taxon>
        <taxon>Stereum</taxon>
    </lineage>
</organism>
<keyword evidence="1" id="KW-0175">Coiled coil</keyword>